<proteinExistence type="predicted"/>
<evidence type="ECO:0000256" key="1">
    <source>
        <dbReference type="ARBA" id="ARBA00004123"/>
    </source>
</evidence>
<evidence type="ECO:0000313" key="6">
    <source>
        <dbReference type="EMBL" id="PNX80480.1"/>
    </source>
</evidence>
<reference evidence="6 7" key="2">
    <citation type="journal article" date="2017" name="Front. Plant Sci.">
        <title>Gene Classification and Mining of Molecular Markers Useful in Red Clover (Trifolium pratense) Breeding.</title>
        <authorList>
            <person name="Istvanek J."/>
            <person name="Dluhosova J."/>
            <person name="Dluhos P."/>
            <person name="Patkova L."/>
            <person name="Nedelnik J."/>
            <person name="Repkova J."/>
        </authorList>
    </citation>
    <scope>NUCLEOTIDE SEQUENCE [LARGE SCALE GENOMIC DNA]</scope>
    <source>
        <strain evidence="7">cv. Tatra</strain>
        <tissue evidence="6">Young leaves</tissue>
    </source>
</reference>
<comment type="subcellular location">
    <subcellularLocation>
        <location evidence="1">Nucleus</location>
    </subcellularLocation>
</comment>
<evidence type="ECO:0000256" key="5">
    <source>
        <dbReference type="ARBA" id="ARBA00023242"/>
    </source>
</evidence>
<gene>
    <name evidence="6" type="ORF">L195_g036481</name>
</gene>
<evidence type="ECO:0000256" key="4">
    <source>
        <dbReference type="ARBA" id="ARBA00023163"/>
    </source>
</evidence>
<evidence type="ECO:0000313" key="7">
    <source>
        <dbReference type="Proteomes" id="UP000236291"/>
    </source>
</evidence>
<evidence type="ECO:0000256" key="2">
    <source>
        <dbReference type="ARBA" id="ARBA00023015"/>
    </source>
</evidence>
<comment type="caution">
    <text evidence="6">The sequence shown here is derived from an EMBL/GenBank/DDBJ whole genome shotgun (WGS) entry which is preliminary data.</text>
</comment>
<dbReference type="AlphaFoldDB" id="A0A2K3LPM2"/>
<dbReference type="EMBL" id="ASHM01038024">
    <property type="protein sequence ID" value="PNX80480.1"/>
    <property type="molecule type" value="Genomic_DNA"/>
</dbReference>
<name>A0A2K3LPM2_TRIPR</name>
<dbReference type="GO" id="GO:0005634">
    <property type="term" value="C:nucleus"/>
    <property type="evidence" value="ECO:0007669"/>
    <property type="project" value="UniProtKB-SubCell"/>
</dbReference>
<keyword evidence="4" id="KW-0804">Transcription</keyword>
<sequence>EKIHVCSKWINKYGSNIDFQKPGIITNLKKQATSFVFKWSDGRWFIHSGIMVARVNGFVKPTDVILFYKEENNFKIWVDKGKFIASVPPTPPSAKVNVPEVRAKASKHFKTTIYPDKNAIKVCPEFLNHWYKELDFEESGCIIDAATNKSTAVKFKPKDGLWFLSSGRRVAMNNGITKPKIIVLYFEGHVNRFSMYPAYGENMTPTPTNDDPIVISSDEDMIPEEHGDVINEPQVEDPVDPSSYYMFDVKMSESAVRTSFCRYTHEKYLGKGWYDFKFDKDLRVGDTLRCELDEDARFMNVEVIRNRRRRR</sequence>
<dbReference type="Gene3D" id="2.40.330.10">
    <property type="entry name" value="DNA-binding pseudobarrel domain"/>
    <property type="match status" value="1"/>
</dbReference>
<accession>A0A2K3LPM2</accession>
<keyword evidence="5" id="KW-0539">Nucleus</keyword>
<evidence type="ECO:0008006" key="8">
    <source>
        <dbReference type="Google" id="ProtNLM"/>
    </source>
</evidence>
<evidence type="ECO:0000256" key="3">
    <source>
        <dbReference type="ARBA" id="ARBA00023125"/>
    </source>
</evidence>
<dbReference type="GO" id="GO:0003677">
    <property type="term" value="F:DNA binding"/>
    <property type="evidence" value="ECO:0007669"/>
    <property type="project" value="UniProtKB-KW"/>
</dbReference>
<keyword evidence="3" id="KW-0238">DNA-binding</keyword>
<organism evidence="6 7">
    <name type="scientific">Trifolium pratense</name>
    <name type="common">Red clover</name>
    <dbReference type="NCBI Taxonomy" id="57577"/>
    <lineage>
        <taxon>Eukaryota</taxon>
        <taxon>Viridiplantae</taxon>
        <taxon>Streptophyta</taxon>
        <taxon>Embryophyta</taxon>
        <taxon>Tracheophyta</taxon>
        <taxon>Spermatophyta</taxon>
        <taxon>Magnoliopsida</taxon>
        <taxon>eudicotyledons</taxon>
        <taxon>Gunneridae</taxon>
        <taxon>Pentapetalae</taxon>
        <taxon>rosids</taxon>
        <taxon>fabids</taxon>
        <taxon>Fabales</taxon>
        <taxon>Fabaceae</taxon>
        <taxon>Papilionoideae</taxon>
        <taxon>50 kb inversion clade</taxon>
        <taxon>NPAAA clade</taxon>
        <taxon>Hologalegina</taxon>
        <taxon>IRL clade</taxon>
        <taxon>Trifolieae</taxon>
        <taxon>Trifolium</taxon>
    </lineage>
</organism>
<feature type="non-terminal residue" evidence="6">
    <location>
        <position position="1"/>
    </location>
</feature>
<dbReference type="InterPro" id="IPR015300">
    <property type="entry name" value="DNA-bd_pseudobarrel_sf"/>
</dbReference>
<reference evidence="6 7" key="1">
    <citation type="journal article" date="2014" name="Am. J. Bot.">
        <title>Genome assembly and annotation for red clover (Trifolium pratense; Fabaceae).</title>
        <authorList>
            <person name="Istvanek J."/>
            <person name="Jaros M."/>
            <person name="Krenek A."/>
            <person name="Repkova J."/>
        </authorList>
    </citation>
    <scope>NUCLEOTIDE SEQUENCE [LARGE SCALE GENOMIC DNA]</scope>
    <source>
        <strain evidence="7">cv. Tatra</strain>
        <tissue evidence="6">Young leaves</tissue>
    </source>
</reference>
<protein>
    <recommendedName>
        <fullName evidence="8">B3 domain-containing protein</fullName>
    </recommendedName>
</protein>
<dbReference type="Proteomes" id="UP000236291">
    <property type="component" value="Unassembled WGS sequence"/>
</dbReference>
<dbReference type="SUPFAM" id="SSF101936">
    <property type="entry name" value="DNA-binding pseudobarrel domain"/>
    <property type="match status" value="1"/>
</dbReference>
<keyword evidence="2" id="KW-0805">Transcription regulation</keyword>